<feature type="region of interest" description="Disordered" evidence="5">
    <location>
        <begin position="1"/>
        <end position="28"/>
    </location>
</feature>
<organism evidence="7 8">
    <name type="scientific">Catenulispora yoronensis</name>
    <dbReference type="NCBI Taxonomy" id="450799"/>
    <lineage>
        <taxon>Bacteria</taxon>
        <taxon>Bacillati</taxon>
        <taxon>Actinomycetota</taxon>
        <taxon>Actinomycetes</taxon>
        <taxon>Catenulisporales</taxon>
        <taxon>Catenulisporaceae</taxon>
        <taxon>Catenulispora</taxon>
    </lineage>
</organism>
<evidence type="ECO:0000313" key="7">
    <source>
        <dbReference type="EMBL" id="GAA2047093.1"/>
    </source>
</evidence>
<comment type="caution">
    <text evidence="7">The sequence shown here is derived from an EMBL/GenBank/DDBJ whole genome shotgun (WGS) entry which is preliminary data.</text>
</comment>
<keyword evidence="8" id="KW-1185">Reference proteome</keyword>
<dbReference type="InterPro" id="IPR050109">
    <property type="entry name" value="HTH-type_TetR-like_transc_reg"/>
</dbReference>
<evidence type="ECO:0000256" key="2">
    <source>
        <dbReference type="ARBA" id="ARBA00023125"/>
    </source>
</evidence>
<keyword evidence="2 4" id="KW-0238">DNA-binding</keyword>
<evidence type="ECO:0000256" key="3">
    <source>
        <dbReference type="ARBA" id="ARBA00023163"/>
    </source>
</evidence>
<proteinExistence type="predicted"/>
<name>A0ABP5GM32_9ACTN</name>
<evidence type="ECO:0000256" key="4">
    <source>
        <dbReference type="PROSITE-ProRule" id="PRU00335"/>
    </source>
</evidence>
<dbReference type="RefSeq" id="WP_344669025.1">
    <property type="nucleotide sequence ID" value="NZ_BAAAQN010000042.1"/>
</dbReference>
<protein>
    <submittedName>
        <fullName evidence="7">TetR/AcrR family transcriptional regulator</fullName>
    </submittedName>
</protein>
<evidence type="ECO:0000259" key="6">
    <source>
        <dbReference type="PROSITE" id="PS50977"/>
    </source>
</evidence>
<accession>A0ABP5GM32</accession>
<dbReference type="Pfam" id="PF17928">
    <property type="entry name" value="TetR_C_22"/>
    <property type="match status" value="1"/>
</dbReference>
<dbReference type="Pfam" id="PF00440">
    <property type="entry name" value="TetR_N"/>
    <property type="match status" value="1"/>
</dbReference>
<dbReference type="InterPro" id="IPR001647">
    <property type="entry name" value="HTH_TetR"/>
</dbReference>
<sequence>METTTERAENTESAAGAGGAPGLRRRPMQRRSAERYERILNVCAELLDEVGFAGLTTTAVAKRAEVPIGTVYQFFADKSALVHALATRNLQTYLDRLAYRFGQTPPGSVEDVVTIAIDEFVDMRRTQPGFGVLDFGAGSKWSEADPRDLYLLDESVENNTAVARRMRLLTPFLASSDAEEAQIELALRVTMEAADAVLQMAFRSDPSGDPALIEECKRLLVAYLGRYYVG</sequence>
<dbReference type="PRINTS" id="PR00455">
    <property type="entry name" value="HTHTETR"/>
</dbReference>
<dbReference type="PANTHER" id="PTHR30055:SF151">
    <property type="entry name" value="TRANSCRIPTIONAL REGULATORY PROTEIN"/>
    <property type="match status" value="1"/>
</dbReference>
<dbReference type="SUPFAM" id="SSF46689">
    <property type="entry name" value="Homeodomain-like"/>
    <property type="match status" value="1"/>
</dbReference>
<reference evidence="8" key="1">
    <citation type="journal article" date="2019" name="Int. J. Syst. Evol. Microbiol.">
        <title>The Global Catalogue of Microorganisms (GCM) 10K type strain sequencing project: providing services to taxonomists for standard genome sequencing and annotation.</title>
        <authorList>
            <consortium name="The Broad Institute Genomics Platform"/>
            <consortium name="The Broad Institute Genome Sequencing Center for Infectious Disease"/>
            <person name="Wu L."/>
            <person name="Ma J."/>
        </authorList>
    </citation>
    <scope>NUCLEOTIDE SEQUENCE [LARGE SCALE GENOMIC DNA]</scope>
    <source>
        <strain evidence="8">JCM 16014</strain>
    </source>
</reference>
<dbReference type="PROSITE" id="PS50977">
    <property type="entry name" value="HTH_TETR_2"/>
    <property type="match status" value="1"/>
</dbReference>
<feature type="DNA-binding region" description="H-T-H motif" evidence="4">
    <location>
        <begin position="56"/>
        <end position="75"/>
    </location>
</feature>
<gene>
    <name evidence="7" type="ORF">GCM10009839_59930</name>
</gene>
<dbReference type="InterPro" id="IPR009057">
    <property type="entry name" value="Homeodomain-like_sf"/>
</dbReference>
<evidence type="ECO:0000256" key="5">
    <source>
        <dbReference type="SAM" id="MobiDB-lite"/>
    </source>
</evidence>
<feature type="compositionally biased region" description="Basic and acidic residues" evidence="5">
    <location>
        <begin position="1"/>
        <end position="10"/>
    </location>
</feature>
<dbReference type="Proteomes" id="UP001500751">
    <property type="component" value="Unassembled WGS sequence"/>
</dbReference>
<dbReference type="InterPro" id="IPR041674">
    <property type="entry name" value="TetR_C_22"/>
</dbReference>
<dbReference type="Gene3D" id="1.10.357.10">
    <property type="entry name" value="Tetracycline Repressor, domain 2"/>
    <property type="match status" value="1"/>
</dbReference>
<evidence type="ECO:0000256" key="1">
    <source>
        <dbReference type="ARBA" id="ARBA00023015"/>
    </source>
</evidence>
<keyword evidence="3" id="KW-0804">Transcription</keyword>
<keyword evidence="1" id="KW-0805">Transcription regulation</keyword>
<dbReference type="EMBL" id="BAAAQN010000042">
    <property type="protein sequence ID" value="GAA2047093.1"/>
    <property type="molecule type" value="Genomic_DNA"/>
</dbReference>
<evidence type="ECO:0000313" key="8">
    <source>
        <dbReference type="Proteomes" id="UP001500751"/>
    </source>
</evidence>
<dbReference type="PANTHER" id="PTHR30055">
    <property type="entry name" value="HTH-TYPE TRANSCRIPTIONAL REGULATOR RUTR"/>
    <property type="match status" value="1"/>
</dbReference>
<feature type="domain" description="HTH tetR-type" evidence="6">
    <location>
        <begin position="33"/>
        <end position="93"/>
    </location>
</feature>